<dbReference type="Proteomes" id="UP000253324">
    <property type="component" value="Unassembled WGS sequence"/>
</dbReference>
<dbReference type="AlphaFoldDB" id="A0A368YS70"/>
<keyword evidence="3" id="KW-1185">Reference proteome</keyword>
<feature type="transmembrane region" description="Helical" evidence="1">
    <location>
        <begin position="6"/>
        <end position="24"/>
    </location>
</feature>
<sequence>MRIQTWISTAVIILLAVAAFLWLYPAGDQTPGEPAPHALDQSN</sequence>
<accession>A0A368YS70</accession>
<name>A0A368YS70_9HYPH</name>
<protein>
    <submittedName>
        <fullName evidence="2">Uncharacterized protein</fullName>
    </submittedName>
</protein>
<evidence type="ECO:0000313" key="2">
    <source>
        <dbReference type="EMBL" id="RCW83072.1"/>
    </source>
</evidence>
<dbReference type="EMBL" id="QPJM01000006">
    <property type="protein sequence ID" value="RCW83072.1"/>
    <property type="molecule type" value="Genomic_DNA"/>
</dbReference>
<organism evidence="2 3">
    <name type="scientific">Phyllobacterium bourgognense</name>
    <dbReference type="NCBI Taxonomy" id="314236"/>
    <lineage>
        <taxon>Bacteria</taxon>
        <taxon>Pseudomonadati</taxon>
        <taxon>Pseudomonadota</taxon>
        <taxon>Alphaproteobacteria</taxon>
        <taxon>Hyphomicrobiales</taxon>
        <taxon>Phyllobacteriaceae</taxon>
        <taxon>Phyllobacterium</taxon>
    </lineage>
</organism>
<keyword evidence="1" id="KW-1133">Transmembrane helix</keyword>
<reference evidence="2 3" key="1">
    <citation type="submission" date="2018-07" db="EMBL/GenBank/DDBJ databases">
        <title>Genomic Encyclopedia of Type Strains, Phase III (KMG-III): the genomes of soil and plant-associated and newly described type strains.</title>
        <authorList>
            <person name="Whitman W."/>
        </authorList>
    </citation>
    <scope>NUCLEOTIDE SEQUENCE [LARGE SCALE GENOMIC DNA]</scope>
    <source>
        <strain evidence="2 3">31-25a</strain>
    </source>
</reference>
<dbReference type="RefSeq" id="WP_281032696.1">
    <property type="nucleotide sequence ID" value="NZ_QPJM01000006.1"/>
</dbReference>
<proteinExistence type="predicted"/>
<gene>
    <name evidence="2" type="ORF">C7476_106105</name>
</gene>
<keyword evidence="1" id="KW-0472">Membrane</keyword>
<comment type="caution">
    <text evidence="2">The sequence shown here is derived from an EMBL/GenBank/DDBJ whole genome shotgun (WGS) entry which is preliminary data.</text>
</comment>
<evidence type="ECO:0000256" key="1">
    <source>
        <dbReference type="SAM" id="Phobius"/>
    </source>
</evidence>
<evidence type="ECO:0000313" key="3">
    <source>
        <dbReference type="Proteomes" id="UP000253324"/>
    </source>
</evidence>
<keyword evidence="1" id="KW-0812">Transmembrane</keyword>